<keyword evidence="2" id="KW-0902">Two-component regulatory system</keyword>
<dbReference type="Gene3D" id="3.40.50.2300">
    <property type="match status" value="1"/>
</dbReference>
<dbReference type="Gene3D" id="1.10.10.10">
    <property type="entry name" value="Winged helix-like DNA-binding domain superfamily/Winged helix DNA-binding domain"/>
    <property type="match status" value="1"/>
</dbReference>
<dbReference type="SMART" id="SM00448">
    <property type="entry name" value="REC"/>
    <property type="match status" value="1"/>
</dbReference>
<evidence type="ECO:0000256" key="2">
    <source>
        <dbReference type="ARBA" id="ARBA00023012"/>
    </source>
</evidence>
<dbReference type="Pfam" id="PF00072">
    <property type="entry name" value="Response_reg"/>
    <property type="match status" value="1"/>
</dbReference>
<gene>
    <name evidence="10" type="ORF">H3N35_15660</name>
</gene>
<dbReference type="SUPFAM" id="SSF46894">
    <property type="entry name" value="C-terminal effector domain of the bipartite response regulators"/>
    <property type="match status" value="1"/>
</dbReference>
<dbReference type="Pfam" id="PF00486">
    <property type="entry name" value="Trans_reg_C"/>
    <property type="match status" value="1"/>
</dbReference>
<name>A0ABY7V7X0_9GAMM</name>
<feature type="DNA-binding region" description="OmpR/PhoB-type" evidence="7">
    <location>
        <begin position="128"/>
        <end position="225"/>
    </location>
</feature>
<dbReference type="PANTHER" id="PTHR48111:SF22">
    <property type="entry name" value="REGULATOR OF RPOS"/>
    <property type="match status" value="1"/>
</dbReference>
<keyword evidence="5" id="KW-0804">Transcription</keyword>
<evidence type="ECO:0000259" key="8">
    <source>
        <dbReference type="PROSITE" id="PS50110"/>
    </source>
</evidence>
<dbReference type="PROSITE" id="PS50110">
    <property type="entry name" value="RESPONSE_REGULATORY"/>
    <property type="match status" value="1"/>
</dbReference>
<evidence type="ECO:0000256" key="5">
    <source>
        <dbReference type="ARBA" id="ARBA00023163"/>
    </source>
</evidence>
<dbReference type="SUPFAM" id="SSF52172">
    <property type="entry name" value="CheY-like"/>
    <property type="match status" value="1"/>
</dbReference>
<evidence type="ECO:0000256" key="3">
    <source>
        <dbReference type="ARBA" id="ARBA00023015"/>
    </source>
</evidence>
<dbReference type="PANTHER" id="PTHR48111">
    <property type="entry name" value="REGULATOR OF RPOS"/>
    <property type="match status" value="1"/>
</dbReference>
<dbReference type="CDD" id="cd17624">
    <property type="entry name" value="REC_OmpR_PmrA-like"/>
    <property type="match status" value="1"/>
</dbReference>
<dbReference type="Gene3D" id="6.10.250.690">
    <property type="match status" value="1"/>
</dbReference>
<dbReference type="CDD" id="cd00383">
    <property type="entry name" value="trans_reg_C"/>
    <property type="match status" value="1"/>
</dbReference>
<sequence>MNNVKRNILLVEDDLDLAATVVDYLELEGISCDHAANGIRGLGLVQSQSYDMVILDVNMPRMDGLLVCRKMREQGIDTPVLMLTARDTLDDKLAGFKVGSDDYLVKPFAMLELVARIHVLAKRRSGQTTSTELYGLSIDFSQKIAKRGQRQLQLSPTGWILLETLVRKSGQIVTRDQLCHAVWGDELPDSNSLKVHLFNLRQQIDAPGESKLIHTVPGQGVALRQQDEG</sequence>
<evidence type="ECO:0000256" key="6">
    <source>
        <dbReference type="PROSITE-ProRule" id="PRU00169"/>
    </source>
</evidence>
<keyword evidence="11" id="KW-1185">Reference proteome</keyword>
<keyword evidence="4 7" id="KW-0238">DNA-binding</keyword>
<dbReference type="EMBL" id="CP059693">
    <property type="protein sequence ID" value="WDE09753.1"/>
    <property type="molecule type" value="Genomic_DNA"/>
</dbReference>
<keyword evidence="1 6" id="KW-0597">Phosphoprotein</keyword>
<protein>
    <submittedName>
        <fullName evidence="10">Response regulator transcription factor</fullName>
    </submittedName>
</protein>
<feature type="domain" description="OmpR/PhoB-type" evidence="9">
    <location>
        <begin position="128"/>
        <end position="225"/>
    </location>
</feature>
<organism evidence="10 11">
    <name type="scientific">Thalassomonas haliotis</name>
    <dbReference type="NCBI Taxonomy" id="485448"/>
    <lineage>
        <taxon>Bacteria</taxon>
        <taxon>Pseudomonadati</taxon>
        <taxon>Pseudomonadota</taxon>
        <taxon>Gammaproteobacteria</taxon>
        <taxon>Alteromonadales</taxon>
        <taxon>Colwelliaceae</taxon>
        <taxon>Thalassomonas</taxon>
    </lineage>
</organism>
<feature type="domain" description="Response regulatory" evidence="8">
    <location>
        <begin position="7"/>
        <end position="121"/>
    </location>
</feature>
<dbReference type="InterPro" id="IPR001867">
    <property type="entry name" value="OmpR/PhoB-type_DNA-bd"/>
</dbReference>
<dbReference type="InterPro" id="IPR016032">
    <property type="entry name" value="Sig_transdc_resp-reg_C-effctor"/>
</dbReference>
<dbReference type="SMART" id="SM00862">
    <property type="entry name" value="Trans_reg_C"/>
    <property type="match status" value="1"/>
</dbReference>
<evidence type="ECO:0000256" key="4">
    <source>
        <dbReference type="ARBA" id="ARBA00023125"/>
    </source>
</evidence>
<reference evidence="10 11" key="1">
    <citation type="journal article" date="2022" name="Mar. Drugs">
        <title>Bioassay-Guided Fractionation Leads to the Detection of Cholic Acid Generated by the Rare Thalassomonas sp.</title>
        <authorList>
            <person name="Pheiffer F."/>
            <person name="Schneider Y.K."/>
            <person name="Hansen E.H."/>
            <person name="Andersen J.H."/>
            <person name="Isaksson J."/>
            <person name="Busche T."/>
            <person name="R C."/>
            <person name="Kalinowski J."/>
            <person name="Zyl L.V."/>
            <person name="Trindade M."/>
        </authorList>
    </citation>
    <scope>NUCLEOTIDE SEQUENCE [LARGE SCALE GENOMIC DNA]</scope>
    <source>
        <strain evidence="10 11">A5K-61T</strain>
    </source>
</reference>
<keyword evidence="3" id="KW-0805">Transcription regulation</keyword>
<evidence type="ECO:0000256" key="7">
    <source>
        <dbReference type="PROSITE-ProRule" id="PRU01091"/>
    </source>
</evidence>
<dbReference type="Proteomes" id="UP001215231">
    <property type="component" value="Chromosome"/>
</dbReference>
<accession>A0ABY7V7X0</accession>
<evidence type="ECO:0000256" key="1">
    <source>
        <dbReference type="ARBA" id="ARBA00022553"/>
    </source>
</evidence>
<dbReference type="PROSITE" id="PS51755">
    <property type="entry name" value="OMPR_PHOB"/>
    <property type="match status" value="1"/>
</dbReference>
<dbReference type="InterPro" id="IPR036388">
    <property type="entry name" value="WH-like_DNA-bd_sf"/>
</dbReference>
<evidence type="ECO:0000313" key="10">
    <source>
        <dbReference type="EMBL" id="WDE09753.1"/>
    </source>
</evidence>
<feature type="modified residue" description="4-aspartylphosphate" evidence="6">
    <location>
        <position position="56"/>
    </location>
</feature>
<dbReference type="RefSeq" id="WP_274049724.1">
    <property type="nucleotide sequence ID" value="NZ_CP059693.1"/>
</dbReference>
<dbReference type="InterPro" id="IPR039420">
    <property type="entry name" value="WalR-like"/>
</dbReference>
<evidence type="ECO:0000313" key="11">
    <source>
        <dbReference type="Proteomes" id="UP001215231"/>
    </source>
</evidence>
<dbReference type="InterPro" id="IPR011006">
    <property type="entry name" value="CheY-like_superfamily"/>
</dbReference>
<evidence type="ECO:0000259" key="9">
    <source>
        <dbReference type="PROSITE" id="PS51755"/>
    </source>
</evidence>
<proteinExistence type="predicted"/>
<dbReference type="InterPro" id="IPR001789">
    <property type="entry name" value="Sig_transdc_resp-reg_receiver"/>
</dbReference>